<evidence type="ECO:0000256" key="4">
    <source>
        <dbReference type="RuleBase" id="RU362068"/>
    </source>
</evidence>
<comment type="catalytic activity">
    <reaction evidence="4">
        <text>(R)-pantoate + NADP(+) = 2-dehydropantoate + NADPH + H(+)</text>
        <dbReference type="Rhea" id="RHEA:16233"/>
        <dbReference type="ChEBI" id="CHEBI:11561"/>
        <dbReference type="ChEBI" id="CHEBI:15378"/>
        <dbReference type="ChEBI" id="CHEBI:15980"/>
        <dbReference type="ChEBI" id="CHEBI:57783"/>
        <dbReference type="ChEBI" id="CHEBI:58349"/>
        <dbReference type="EC" id="1.1.1.169"/>
    </reaction>
</comment>
<reference evidence="8" key="1">
    <citation type="journal article" date="2019" name="Int. J. Syst. Evol. Microbiol.">
        <title>The Global Catalogue of Microorganisms (GCM) 10K type strain sequencing project: providing services to taxonomists for standard genome sequencing and annotation.</title>
        <authorList>
            <consortium name="The Broad Institute Genomics Platform"/>
            <consortium name="The Broad Institute Genome Sequencing Center for Infectious Disease"/>
            <person name="Wu L."/>
            <person name="Ma J."/>
        </authorList>
    </citation>
    <scope>NUCLEOTIDE SEQUENCE [LARGE SCALE GENOMIC DNA]</scope>
    <source>
        <strain evidence="8">CGMCC 1.10698</strain>
    </source>
</reference>
<dbReference type="Proteomes" id="UP001595773">
    <property type="component" value="Unassembled WGS sequence"/>
</dbReference>
<evidence type="ECO:0000256" key="2">
    <source>
        <dbReference type="ARBA" id="ARBA00022857"/>
    </source>
</evidence>
<comment type="similarity">
    <text evidence="1 4">Belongs to the ketopantoate reductase family.</text>
</comment>
<dbReference type="EC" id="1.1.1.169" evidence="4"/>
<comment type="pathway">
    <text evidence="4">Cofactor biosynthesis; (R)-pantothenate biosynthesis; (R)-pantoate from 3-methyl-2-oxobutanoate: step 2/2.</text>
</comment>
<keyword evidence="4" id="KW-0566">Pantothenate biosynthesis</keyword>
<evidence type="ECO:0000256" key="3">
    <source>
        <dbReference type="ARBA" id="ARBA00023002"/>
    </source>
</evidence>
<comment type="caution">
    <text evidence="7">The sequence shown here is derived from an EMBL/GenBank/DDBJ whole genome shotgun (WGS) entry which is preliminary data.</text>
</comment>
<dbReference type="InterPro" id="IPR013332">
    <property type="entry name" value="KPR_N"/>
</dbReference>
<dbReference type="Gene3D" id="1.10.1040.10">
    <property type="entry name" value="N-(1-d-carboxylethyl)-l-norvaline Dehydrogenase, domain 2"/>
    <property type="match status" value="1"/>
</dbReference>
<dbReference type="RefSeq" id="WP_230066601.1">
    <property type="nucleotide sequence ID" value="NZ_BAABLL010000019.1"/>
</dbReference>
<sequence>MKILVVGAGATGGYFGGKLIADGRDVTFLVRERRASTLRERGLRIVGLGEPQVLAPKLVQADNLSGPFDVVLITVKAGGLAGAIADLAPAVGPHTVIIPFLNGMAHMDALERAFGAGAVLGSVVRVVTTLNDDGDILQLAPLAQWDFGEQTGAPSDRVRAILAELDVPGFTVQAVPDARALMWHKWVFIVTAGVVTCLMRGSVGAIVAVPGGLEFIHAALAESVAVSTQAGYPVPDEALVAALTMLTEPGSAFTSSLYRDVVAGLPNESEHLLGDFARRAADLGLSTPLIDLALMQLRVHAAAAL</sequence>
<dbReference type="InterPro" id="IPR013752">
    <property type="entry name" value="KPA_reductase"/>
</dbReference>
<proteinExistence type="inferred from homology"/>
<dbReference type="SUPFAM" id="SSF51735">
    <property type="entry name" value="NAD(P)-binding Rossmann-fold domains"/>
    <property type="match status" value="1"/>
</dbReference>
<evidence type="ECO:0000259" key="6">
    <source>
        <dbReference type="Pfam" id="PF08546"/>
    </source>
</evidence>
<dbReference type="PANTHER" id="PTHR21708">
    <property type="entry name" value="PROBABLE 2-DEHYDROPANTOATE 2-REDUCTASE"/>
    <property type="match status" value="1"/>
</dbReference>
<keyword evidence="3 4" id="KW-0560">Oxidoreductase</keyword>
<evidence type="ECO:0000313" key="8">
    <source>
        <dbReference type="Proteomes" id="UP001595773"/>
    </source>
</evidence>
<dbReference type="InterPro" id="IPR003710">
    <property type="entry name" value="ApbA"/>
</dbReference>
<feature type="domain" description="Ketopantoate reductase C-terminal" evidence="6">
    <location>
        <begin position="178"/>
        <end position="298"/>
    </location>
</feature>
<name>A0ABV8R154_9MICC</name>
<protein>
    <recommendedName>
        <fullName evidence="4">2-dehydropantoate 2-reductase</fullName>
        <ecNumber evidence="4">1.1.1.169</ecNumber>
    </recommendedName>
    <alternativeName>
        <fullName evidence="4">Ketopantoate reductase</fullName>
    </alternativeName>
</protein>
<dbReference type="InterPro" id="IPR051402">
    <property type="entry name" value="KPR-Related"/>
</dbReference>
<keyword evidence="8" id="KW-1185">Reference proteome</keyword>
<accession>A0ABV8R154</accession>
<comment type="function">
    <text evidence="4">Catalyzes the NADPH-dependent reduction of ketopantoate into pantoic acid.</text>
</comment>
<dbReference type="NCBIfam" id="TIGR00745">
    <property type="entry name" value="apbA_panE"/>
    <property type="match status" value="1"/>
</dbReference>
<dbReference type="InterPro" id="IPR008927">
    <property type="entry name" value="6-PGluconate_DH-like_C_sf"/>
</dbReference>
<feature type="domain" description="Ketopantoate reductase N-terminal" evidence="5">
    <location>
        <begin position="3"/>
        <end position="148"/>
    </location>
</feature>
<evidence type="ECO:0000256" key="1">
    <source>
        <dbReference type="ARBA" id="ARBA00007870"/>
    </source>
</evidence>
<keyword evidence="2 4" id="KW-0521">NADP</keyword>
<dbReference type="EMBL" id="JBHSCQ010000005">
    <property type="protein sequence ID" value="MFC4264979.1"/>
    <property type="molecule type" value="Genomic_DNA"/>
</dbReference>
<organism evidence="7 8">
    <name type="scientific">Arthrobacter cryoconiti</name>
    <dbReference type="NCBI Taxonomy" id="748907"/>
    <lineage>
        <taxon>Bacteria</taxon>
        <taxon>Bacillati</taxon>
        <taxon>Actinomycetota</taxon>
        <taxon>Actinomycetes</taxon>
        <taxon>Micrococcales</taxon>
        <taxon>Micrococcaceae</taxon>
        <taxon>Arthrobacter</taxon>
    </lineage>
</organism>
<gene>
    <name evidence="7" type="ORF">ACFOW9_05125</name>
</gene>
<dbReference type="InterPro" id="IPR013328">
    <property type="entry name" value="6PGD_dom2"/>
</dbReference>
<dbReference type="Pfam" id="PF08546">
    <property type="entry name" value="ApbA_C"/>
    <property type="match status" value="1"/>
</dbReference>
<evidence type="ECO:0000313" key="7">
    <source>
        <dbReference type="EMBL" id="MFC4264979.1"/>
    </source>
</evidence>
<dbReference type="Gene3D" id="3.40.50.720">
    <property type="entry name" value="NAD(P)-binding Rossmann-like Domain"/>
    <property type="match status" value="1"/>
</dbReference>
<dbReference type="PANTHER" id="PTHR21708:SF26">
    <property type="entry name" value="2-DEHYDROPANTOATE 2-REDUCTASE"/>
    <property type="match status" value="1"/>
</dbReference>
<dbReference type="Pfam" id="PF02558">
    <property type="entry name" value="ApbA"/>
    <property type="match status" value="1"/>
</dbReference>
<dbReference type="InterPro" id="IPR036291">
    <property type="entry name" value="NAD(P)-bd_dom_sf"/>
</dbReference>
<evidence type="ECO:0000259" key="5">
    <source>
        <dbReference type="Pfam" id="PF02558"/>
    </source>
</evidence>
<dbReference type="SUPFAM" id="SSF48179">
    <property type="entry name" value="6-phosphogluconate dehydrogenase C-terminal domain-like"/>
    <property type="match status" value="1"/>
</dbReference>